<dbReference type="GO" id="GO:0016020">
    <property type="term" value="C:membrane"/>
    <property type="evidence" value="ECO:0007669"/>
    <property type="project" value="UniProtKB-SubCell"/>
</dbReference>
<dbReference type="GO" id="GO:0005272">
    <property type="term" value="F:sodium channel activity"/>
    <property type="evidence" value="ECO:0007669"/>
    <property type="project" value="UniProtKB-KW"/>
</dbReference>
<gene>
    <name evidence="14" type="ORF">Pmani_038808</name>
</gene>
<evidence type="ECO:0000256" key="3">
    <source>
        <dbReference type="ARBA" id="ARBA00022448"/>
    </source>
</evidence>
<organism evidence="14 15">
    <name type="scientific">Petrolisthes manimaculis</name>
    <dbReference type="NCBI Taxonomy" id="1843537"/>
    <lineage>
        <taxon>Eukaryota</taxon>
        <taxon>Metazoa</taxon>
        <taxon>Ecdysozoa</taxon>
        <taxon>Arthropoda</taxon>
        <taxon>Crustacea</taxon>
        <taxon>Multicrustacea</taxon>
        <taxon>Malacostraca</taxon>
        <taxon>Eumalacostraca</taxon>
        <taxon>Eucarida</taxon>
        <taxon>Decapoda</taxon>
        <taxon>Pleocyemata</taxon>
        <taxon>Anomura</taxon>
        <taxon>Galatheoidea</taxon>
        <taxon>Porcellanidae</taxon>
        <taxon>Petrolisthes</taxon>
    </lineage>
</organism>
<reference evidence="14" key="1">
    <citation type="submission" date="2023-11" db="EMBL/GenBank/DDBJ databases">
        <title>Genome assemblies of two species of porcelain crab, Petrolisthes cinctipes and Petrolisthes manimaculis (Anomura: Porcellanidae).</title>
        <authorList>
            <person name="Angst P."/>
        </authorList>
    </citation>
    <scope>NUCLEOTIDE SEQUENCE</scope>
    <source>
        <strain evidence="14">PB745_02</strain>
        <tissue evidence="14">Gill</tissue>
    </source>
</reference>
<dbReference type="EMBL" id="JAWZYT010006455">
    <property type="protein sequence ID" value="KAK4288149.1"/>
    <property type="molecule type" value="Genomic_DNA"/>
</dbReference>
<keyword evidence="11 12" id="KW-0407">Ion channel</keyword>
<feature type="region of interest" description="Disordered" evidence="13">
    <location>
        <begin position="47"/>
        <end position="66"/>
    </location>
</feature>
<keyword evidence="9" id="KW-0472">Membrane</keyword>
<keyword evidence="5 12" id="KW-0812">Transmembrane</keyword>
<evidence type="ECO:0000256" key="6">
    <source>
        <dbReference type="ARBA" id="ARBA00022989"/>
    </source>
</evidence>
<evidence type="ECO:0000256" key="11">
    <source>
        <dbReference type="ARBA" id="ARBA00023303"/>
    </source>
</evidence>
<evidence type="ECO:0000256" key="4">
    <source>
        <dbReference type="ARBA" id="ARBA00022461"/>
    </source>
</evidence>
<comment type="caution">
    <text evidence="14">The sequence shown here is derived from an EMBL/GenBank/DDBJ whole genome shotgun (WGS) entry which is preliminary data.</text>
</comment>
<sequence>MGQFRHPVNIIITTKYPYAVSCPAVTVCPLARPSCPKLTEALLRHLRQNKAPKDTTTDTNNNNNNNNHNHHYLYRMFHKAGCCDWLSLLAPDLTKEETTLIGCRGTNTQRRQKDEDGDGEDEDGGVNTETWLSHRLNKGDSGLGMDEITYHMTLVTSLEGDTQRFIDLNKTVANCFIATDNCMRYVSTPQTFRTERCVTVMGRLHSNDHTTTPHPVISYSGSDS</sequence>
<feature type="compositionally biased region" description="Acidic residues" evidence="13">
    <location>
        <begin position="115"/>
        <end position="124"/>
    </location>
</feature>
<keyword evidence="10 12" id="KW-0739">Sodium transport</keyword>
<evidence type="ECO:0000256" key="7">
    <source>
        <dbReference type="ARBA" id="ARBA00023053"/>
    </source>
</evidence>
<evidence type="ECO:0000256" key="1">
    <source>
        <dbReference type="ARBA" id="ARBA00004141"/>
    </source>
</evidence>
<dbReference type="AlphaFoldDB" id="A0AAE1NFD5"/>
<keyword evidence="8 12" id="KW-0406">Ion transport</keyword>
<keyword evidence="3 12" id="KW-0813">Transport</keyword>
<accession>A0AAE1NFD5</accession>
<dbReference type="Proteomes" id="UP001292094">
    <property type="component" value="Unassembled WGS sequence"/>
</dbReference>
<keyword evidence="15" id="KW-1185">Reference proteome</keyword>
<evidence type="ECO:0000256" key="12">
    <source>
        <dbReference type="RuleBase" id="RU000679"/>
    </source>
</evidence>
<evidence type="ECO:0000256" key="2">
    <source>
        <dbReference type="ARBA" id="ARBA00007193"/>
    </source>
</evidence>
<comment type="subcellular location">
    <subcellularLocation>
        <location evidence="1">Membrane</location>
        <topology evidence="1">Multi-pass membrane protein</topology>
    </subcellularLocation>
</comment>
<comment type="similarity">
    <text evidence="2 12">Belongs to the amiloride-sensitive sodium channel (TC 1.A.6) family.</text>
</comment>
<keyword evidence="4 12" id="KW-0894">Sodium channel</keyword>
<name>A0AAE1NFD5_9EUCA</name>
<protein>
    <submittedName>
        <fullName evidence="14">Uncharacterized protein</fullName>
    </submittedName>
</protein>
<feature type="non-terminal residue" evidence="14">
    <location>
        <position position="1"/>
    </location>
</feature>
<dbReference type="Pfam" id="PF00858">
    <property type="entry name" value="ASC"/>
    <property type="match status" value="1"/>
</dbReference>
<proteinExistence type="inferred from homology"/>
<evidence type="ECO:0000313" key="15">
    <source>
        <dbReference type="Proteomes" id="UP001292094"/>
    </source>
</evidence>
<evidence type="ECO:0000256" key="13">
    <source>
        <dbReference type="SAM" id="MobiDB-lite"/>
    </source>
</evidence>
<evidence type="ECO:0000256" key="9">
    <source>
        <dbReference type="ARBA" id="ARBA00023136"/>
    </source>
</evidence>
<evidence type="ECO:0000313" key="14">
    <source>
        <dbReference type="EMBL" id="KAK4288149.1"/>
    </source>
</evidence>
<feature type="region of interest" description="Disordered" evidence="13">
    <location>
        <begin position="107"/>
        <end position="128"/>
    </location>
</feature>
<evidence type="ECO:0000256" key="10">
    <source>
        <dbReference type="ARBA" id="ARBA00023201"/>
    </source>
</evidence>
<dbReference type="InterPro" id="IPR001873">
    <property type="entry name" value="ENaC"/>
</dbReference>
<evidence type="ECO:0000256" key="5">
    <source>
        <dbReference type="ARBA" id="ARBA00022692"/>
    </source>
</evidence>
<evidence type="ECO:0000256" key="8">
    <source>
        <dbReference type="ARBA" id="ARBA00023065"/>
    </source>
</evidence>
<keyword evidence="7" id="KW-0915">Sodium</keyword>
<keyword evidence="6" id="KW-1133">Transmembrane helix</keyword>